<evidence type="ECO:0000256" key="14">
    <source>
        <dbReference type="ARBA" id="ARBA00023015"/>
    </source>
</evidence>
<evidence type="ECO:0000256" key="15">
    <source>
        <dbReference type="ARBA" id="ARBA00023163"/>
    </source>
</evidence>
<dbReference type="Proteomes" id="UP000515151">
    <property type="component" value="Chromosome 5"/>
</dbReference>
<dbReference type="EC" id="3.1.13.4" evidence="7"/>
<dbReference type="InterPro" id="IPR006941">
    <property type="entry name" value="RNase_CAF1"/>
</dbReference>
<evidence type="ECO:0000313" key="18">
    <source>
        <dbReference type="Proteomes" id="UP000515151"/>
    </source>
</evidence>
<keyword evidence="12" id="KW-0269">Exonuclease</keyword>
<evidence type="ECO:0000256" key="9">
    <source>
        <dbReference type="ARBA" id="ARBA00022722"/>
    </source>
</evidence>
<dbReference type="PANTHER" id="PTHR10797">
    <property type="entry name" value="CCR4-NOT TRANSCRIPTION COMPLEX SUBUNIT"/>
    <property type="match status" value="1"/>
</dbReference>
<dbReference type="InterPro" id="IPR039637">
    <property type="entry name" value="CNOT7/CNOT8/Pop2"/>
</dbReference>
<dbReference type="Pfam" id="PF04857">
    <property type="entry name" value="CAF1"/>
    <property type="match status" value="1"/>
</dbReference>
<evidence type="ECO:0000256" key="10">
    <source>
        <dbReference type="ARBA" id="ARBA00022723"/>
    </source>
</evidence>
<dbReference type="GO" id="GO:0004535">
    <property type="term" value="F:poly(A)-specific ribonuclease activity"/>
    <property type="evidence" value="ECO:0007669"/>
    <property type="project" value="UniProtKB-EC"/>
</dbReference>
<evidence type="ECO:0000256" key="8">
    <source>
        <dbReference type="ARBA" id="ARBA00022490"/>
    </source>
</evidence>
<dbReference type="RefSeq" id="XP_031398937.1">
    <property type="nucleotide sequence ID" value="XM_031543077.1"/>
</dbReference>
<reference evidence="19" key="2">
    <citation type="submission" date="2025-08" db="UniProtKB">
        <authorList>
            <consortium name="RefSeq"/>
        </authorList>
    </citation>
    <scope>IDENTIFICATION</scope>
    <source>
        <tissue evidence="19">Leaf</tissue>
    </source>
</reference>
<comment type="subcellular location">
    <subcellularLocation>
        <location evidence="4">Cytoplasm</location>
    </subcellularLocation>
    <subcellularLocation>
        <location evidence="3">Nucleus</location>
    </subcellularLocation>
</comment>
<comment type="similarity">
    <text evidence="5">Belongs to the CAF1 family.</text>
</comment>
<evidence type="ECO:0000256" key="11">
    <source>
        <dbReference type="ARBA" id="ARBA00022801"/>
    </source>
</evidence>
<comment type="subunit">
    <text evidence="6">Component of the CCR4-NOT complex, at least composed of CRR4 and CAF1 proteins.</text>
</comment>
<proteinExistence type="inferred from homology"/>
<dbReference type="InterPro" id="IPR012337">
    <property type="entry name" value="RNaseH-like_sf"/>
</dbReference>
<dbReference type="InterPro" id="IPR036397">
    <property type="entry name" value="RNaseH_sf"/>
</dbReference>
<comment type="cofactor">
    <cofactor evidence="2">
        <name>a divalent metal cation</name>
        <dbReference type="ChEBI" id="CHEBI:60240"/>
    </cofactor>
</comment>
<dbReference type="GeneID" id="116209440"/>
<evidence type="ECO:0000256" key="4">
    <source>
        <dbReference type="ARBA" id="ARBA00004496"/>
    </source>
</evidence>
<dbReference type="GO" id="GO:0003723">
    <property type="term" value="F:RNA binding"/>
    <property type="evidence" value="ECO:0007669"/>
    <property type="project" value="UniProtKB-KW"/>
</dbReference>
<keyword evidence="14" id="KW-0805">Transcription regulation</keyword>
<dbReference type="AlphaFoldDB" id="A0A6P8DNG3"/>
<comment type="function">
    <text evidence="17">Ubiquitous transcription factor required for a diverse set of processes. It is a component of the CCR4 complex involved in the control of gene expression.</text>
</comment>
<dbReference type="GO" id="GO:0005737">
    <property type="term" value="C:cytoplasm"/>
    <property type="evidence" value="ECO:0007669"/>
    <property type="project" value="UniProtKB-SubCell"/>
</dbReference>
<keyword evidence="10" id="KW-0479">Metal-binding</keyword>
<protein>
    <recommendedName>
        <fullName evidence="7">poly(A)-specific ribonuclease</fullName>
        <ecNumber evidence="7">3.1.13.4</ecNumber>
    </recommendedName>
</protein>
<dbReference type="OrthoDB" id="1164111at2759"/>
<reference evidence="18" key="1">
    <citation type="journal article" date="2020" name="Plant Biotechnol. J.">
        <title>The pomegranate (Punica granatum L.) draft genome dissects genetic divergence between soft- and hard-seeded cultivars.</title>
        <authorList>
            <person name="Luo X."/>
            <person name="Li H."/>
            <person name="Wu Z."/>
            <person name="Yao W."/>
            <person name="Zhao P."/>
            <person name="Cao D."/>
            <person name="Yu H."/>
            <person name="Li K."/>
            <person name="Poudel K."/>
            <person name="Zhao D."/>
            <person name="Zhang F."/>
            <person name="Xia X."/>
            <person name="Chen L."/>
            <person name="Wang Q."/>
            <person name="Jing D."/>
            <person name="Cao S."/>
        </authorList>
    </citation>
    <scope>NUCLEOTIDE SEQUENCE [LARGE SCALE GENOMIC DNA]</scope>
    <source>
        <strain evidence="18">cv. Tunisia</strain>
    </source>
</reference>
<evidence type="ECO:0000256" key="3">
    <source>
        <dbReference type="ARBA" id="ARBA00004123"/>
    </source>
</evidence>
<evidence type="ECO:0000256" key="16">
    <source>
        <dbReference type="ARBA" id="ARBA00023242"/>
    </source>
</evidence>
<keyword evidence="16" id="KW-0539">Nucleus</keyword>
<evidence type="ECO:0000256" key="2">
    <source>
        <dbReference type="ARBA" id="ARBA00001968"/>
    </source>
</evidence>
<keyword evidence="15" id="KW-0804">Transcription</keyword>
<evidence type="ECO:0000256" key="17">
    <source>
        <dbReference type="ARBA" id="ARBA00025148"/>
    </source>
</evidence>
<evidence type="ECO:0000256" key="5">
    <source>
        <dbReference type="ARBA" id="ARBA00008372"/>
    </source>
</evidence>
<keyword evidence="11" id="KW-0378">Hydrolase</keyword>
<evidence type="ECO:0000256" key="6">
    <source>
        <dbReference type="ARBA" id="ARBA00011757"/>
    </source>
</evidence>
<gene>
    <name evidence="19" type="primary">LOC116209440</name>
</gene>
<name>A0A6P8DNG3_PUNGR</name>
<evidence type="ECO:0000313" key="19">
    <source>
        <dbReference type="RefSeq" id="XP_031398937.1"/>
    </source>
</evidence>
<comment type="catalytic activity">
    <reaction evidence="1">
        <text>Exonucleolytic cleavage of poly(A) to 5'-AMP.</text>
        <dbReference type="EC" id="3.1.13.4"/>
    </reaction>
</comment>
<keyword evidence="8" id="KW-0963">Cytoplasm</keyword>
<accession>A0A6P8DNG3</accession>
<keyword evidence="18" id="KW-1185">Reference proteome</keyword>
<keyword evidence="9" id="KW-0540">Nuclease</keyword>
<dbReference type="Gene3D" id="3.30.420.10">
    <property type="entry name" value="Ribonuclease H-like superfamily/Ribonuclease H"/>
    <property type="match status" value="1"/>
</dbReference>
<sequence>MRANSSLDGMAGLDRPIVIRSVWCYNLDYEFELIRSLIDNYPVISMDTEFPGVVVLPESFHPSRPYLCLKSNVDQLKMIQVGITLSDADGNLPHLGSKNVYIWEFNFRDFDQGRDPYNQDSIEMLQLNGIDLEKNRRFGIDSVRFGELLMSSGLVCNDCVSWITFHCSYDFGYLVKALTQRVLPNDLNEFLGLVRMYFGPRVFDVKHLTRFCANLYGGLNRVCQNLGVERAVGKAHQAGSDSLLTLHAFIKIMEVYISWEDGLEKYANVLYGLEIPEKPVN</sequence>
<evidence type="ECO:0000256" key="12">
    <source>
        <dbReference type="ARBA" id="ARBA00022839"/>
    </source>
</evidence>
<organism evidence="18 19">
    <name type="scientific">Punica granatum</name>
    <name type="common">Pomegranate</name>
    <dbReference type="NCBI Taxonomy" id="22663"/>
    <lineage>
        <taxon>Eukaryota</taxon>
        <taxon>Viridiplantae</taxon>
        <taxon>Streptophyta</taxon>
        <taxon>Embryophyta</taxon>
        <taxon>Tracheophyta</taxon>
        <taxon>Spermatophyta</taxon>
        <taxon>Magnoliopsida</taxon>
        <taxon>eudicotyledons</taxon>
        <taxon>Gunneridae</taxon>
        <taxon>Pentapetalae</taxon>
        <taxon>rosids</taxon>
        <taxon>malvids</taxon>
        <taxon>Myrtales</taxon>
        <taxon>Lythraceae</taxon>
        <taxon>Punica</taxon>
    </lineage>
</organism>
<evidence type="ECO:0000256" key="7">
    <source>
        <dbReference type="ARBA" id="ARBA00012161"/>
    </source>
</evidence>
<dbReference type="GO" id="GO:0005634">
    <property type="term" value="C:nucleus"/>
    <property type="evidence" value="ECO:0007669"/>
    <property type="project" value="UniProtKB-SubCell"/>
</dbReference>
<dbReference type="GO" id="GO:0030014">
    <property type="term" value="C:CCR4-NOT complex"/>
    <property type="evidence" value="ECO:0007669"/>
    <property type="project" value="InterPro"/>
</dbReference>
<dbReference type="SUPFAM" id="SSF53098">
    <property type="entry name" value="Ribonuclease H-like"/>
    <property type="match status" value="1"/>
</dbReference>
<keyword evidence="13" id="KW-0694">RNA-binding</keyword>
<evidence type="ECO:0000256" key="1">
    <source>
        <dbReference type="ARBA" id="ARBA00001663"/>
    </source>
</evidence>
<dbReference type="GO" id="GO:0046872">
    <property type="term" value="F:metal ion binding"/>
    <property type="evidence" value="ECO:0007669"/>
    <property type="project" value="UniProtKB-KW"/>
</dbReference>
<evidence type="ECO:0000256" key="13">
    <source>
        <dbReference type="ARBA" id="ARBA00022884"/>
    </source>
</evidence>